<dbReference type="OrthoDB" id="6401683at2"/>
<comment type="caution">
    <text evidence="1">The sequence shown here is derived from an EMBL/GenBank/DDBJ whole genome shotgun (WGS) entry which is preliminary data.</text>
</comment>
<keyword evidence="2" id="KW-1185">Reference proteome</keyword>
<dbReference type="EMBL" id="SNZH01000015">
    <property type="protein sequence ID" value="TDR39628.1"/>
    <property type="molecule type" value="Genomic_DNA"/>
</dbReference>
<dbReference type="NCBIfam" id="TIGR04141">
    <property type="entry name" value="TIGR04141 family sporadically distributed protein"/>
    <property type="match status" value="1"/>
</dbReference>
<evidence type="ECO:0000313" key="2">
    <source>
        <dbReference type="Proteomes" id="UP000295293"/>
    </source>
</evidence>
<dbReference type="Proteomes" id="UP000295293">
    <property type="component" value="Unassembled WGS sequence"/>
</dbReference>
<evidence type="ECO:0000313" key="1">
    <source>
        <dbReference type="EMBL" id="TDR39628.1"/>
    </source>
</evidence>
<protein>
    <submittedName>
        <fullName evidence="1">Uncharacterized protein (TIGR04141 family)</fullName>
    </submittedName>
</protein>
<dbReference type="AlphaFoldDB" id="A0A4R6YPB1"/>
<dbReference type="RefSeq" id="WP_133820631.1">
    <property type="nucleotide sequence ID" value="NZ_SNZH01000015.1"/>
</dbReference>
<gene>
    <name evidence="1" type="ORF">DFR29_11516</name>
</gene>
<dbReference type="Pfam" id="PF19614">
    <property type="entry name" value="DUF6119"/>
    <property type="match status" value="1"/>
</dbReference>
<dbReference type="InterPro" id="IPR026487">
    <property type="entry name" value="CHP04141"/>
</dbReference>
<sequence>MTDLSVFLVRDHLSMEDASPPGMTHVSIVGDDGELGRLFVKKHKSKTPRWATFFAAHTNPDALGHVEAAGALYLTPAGGRLFAVSFGTGRFLLQPDTVEERFGLMCVLNASQMDDLRSVDTKTFSSTSRNKRVQVARPAEPQEFGIDASADLIRTITANPTGENLPARMTGADHLGISIAGTPESLSAELERCLKLYQSDAYKKYFGFIDKIKVVKPKSAEHEALDGLLAKELKRTYDAGGVGGKCWMAIPDIVDWDRVVRFRFGATKRHKRYTDLHLPGFFATVRKDQELHRAFLQQHFAFAVDGEDSPIHQWSIMKCLHYEVEHEGQQYLLSSGSWYRLASDFIQEVRDYVKGITPFSEELMEYSHETETAYNKALAESNPDRFVLLDAKNIAIGGRSNKIEFCDIYTREKQIIHIKRFGTSQALGHLCNQAMVSGTLLRSEKSYAGKVNEKMGPDRKATHHLPEEGAMPRAVGDYSIVFAIVSGSETPIAESLPFFTQVALRSVCERLRDIGYADIRLGRIAVNPEHLKKEENPVQ</sequence>
<name>A0A4R6YPB1_9GAMM</name>
<proteinExistence type="predicted"/>
<accession>A0A4R6YPB1</accession>
<reference evidence="1 2" key="1">
    <citation type="submission" date="2019-03" db="EMBL/GenBank/DDBJ databases">
        <title>Genomic Encyclopedia of Type Strains, Phase IV (KMG-IV): sequencing the most valuable type-strain genomes for metagenomic binning, comparative biology and taxonomic classification.</title>
        <authorList>
            <person name="Goeker M."/>
        </authorList>
    </citation>
    <scope>NUCLEOTIDE SEQUENCE [LARGE SCALE GENOMIC DNA]</scope>
    <source>
        <strain evidence="1 2">DSM 21667</strain>
    </source>
</reference>
<organism evidence="1 2">
    <name type="scientific">Tahibacter aquaticus</name>
    <dbReference type="NCBI Taxonomy" id="520092"/>
    <lineage>
        <taxon>Bacteria</taxon>
        <taxon>Pseudomonadati</taxon>
        <taxon>Pseudomonadota</taxon>
        <taxon>Gammaproteobacteria</taxon>
        <taxon>Lysobacterales</taxon>
        <taxon>Rhodanobacteraceae</taxon>
        <taxon>Tahibacter</taxon>
    </lineage>
</organism>